<organism evidence="3 4">
    <name type="scientific">Rickenella mellea</name>
    <dbReference type="NCBI Taxonomy" id="50990"/>
    <lineage>
        <taxon>Eukaryota</taxon>
        <taxon>Fungi</taxon>
        <taxon>Dikarya</taxon>
        <taxon>Basidiomycota</taxon>
        <taxon>Agaricomycotina</taxon>
        <taxon>Agaricomycetes</taxon>
        <taxon>Hymenochaetales</taxon>
        <taxon>Rickenellaceae</taxon>
        <taxon>Rickenella</taxon>
    </lineage>
</organism>
<evidence type="ECO:0000313" key="4">
    <source>
        <dbReference type="Proteomes" id="UP000294933"/>
    </source>
</evidence>
<dbReference type="AlphaFoldDB" id="A0A4Y7QHA9"/>
<reference evidence="3 4" key="1">
    <citation type="submission" date="2018-06" db="EMBL/GenBank/DDBJ databases">
        <title>A transcriptomic atlas of mushroom development highlights an independent origin of complex multicellularity.</title>
        <authorList>
            <consortium name="DOE Joint Genome Institute"/>
            <person name="Krizsan K."/>
            <person name="Almasi E."/>
            <person name="Merenyi Z."/>
            <person name="Sahu N."/>
            <person name="Viragh M."/>
            <person name="Koszo T."/>
            <person name="Mondo S."/>
            <person name="Kiss B."/>
            <person name="Balint B."/>
            <person name="Kues U."/>
            <person name="Barry K."/>
            <person name="Hegedus J.C."/>
            <person name="Henrissat B."/>
            <person name="Johnson J."/>
            <person name="Lipzen A."/>
            <person name="Ohm R."/>
            <person name="Nagy I."/>
            <person name="Pangilinan J."/>
            <person name="Yan J."/>
            <person name="Xiong Y."/>
            <person name="Grigoriev I.V."/>
            <person name="Hibbett D.S."/>
            <person name="Nagy L.G."/>
        </authorList>
    </citation>
    <scope>NUCLEOTIDE SEQUENCE [LARGE SCALE GENOMIC DNA]</scope>
    <source>
        <strain evidence="3 4">SZMC22713</strain>
    </source>
</reference>
<dbReference type="OrthoDB" id="3030843at2759"/>
<dbReference type="InterPro" id="IPR001810">
    <property type="entry name" value="F-box_dom"/>
</dbReference>
<dbReference type="Proteomes" id="UP000294933">
    <property type="component" value="Unassembled WGS sequence"/>
</dbReference>
<evidence type="ECO:0000259" key="2">
    <source>
        <dbReference type="PROSITE" id="PS50181"/>
    </source>
</evidence>
<dbReference type="Gene3D" id="1.20.1280.50">
    <property type="match status" value="1"/>
</dbReference>
<keyword evidence="1" id="KW-0175">Coiled coil</keyword>
<feature type="coiled-coil region" evidence="1">
    <location>
        <begin position="49"/>
        <end position="76"/>
    </location>
</feature>
<dbReference type="Pfam" id="PF12937">
    <property type="entry name" value="F-box-like"/>
    <property type="match status" value="1"/>
</dbReference>
<dbReference type="VEuPathDB" id="FungiDB:BD410DRAFT_800790"/>
<dbReference type="EMBL" id="ML170162">
    <property type="protein sequence ID" value="TDL26219.1"/>
    <property type="molecule type" value="Genomic_DNA"/>
</dbReference>
<proteinExistence type="predicted"/>
<keyword evidence="4" id="KW-1185">Reference proteome</keyword>
<sequence>MTNMLSTGKCVESLLKISQCVQSNSAVWEIFDSISPSESVADFQCSLDLPELVQSLRSLEKSLDDLNELRVQMKIRILGLENYCGPLLLEKHIRRMRDGLKELPDEILAGIFQAGHDMDGFGHNRFAVSVSQVSRRFRDVALHTPRLWTRFRLGDHPLQISAYVSRSSNVPALEIDTSPWRTRSGVVQSDDASSLMPGPLQDLALTFGLNNTDVSTVLATPEANVVVLSIPSITLRLWCFESNHGAQFKYLESIYSHVRFQDLIQLKMTMNPMCGTLLYLATEGLSPYPSKVENVALEIASHHAQSHGNISHLLPGITDIGELRIDTLQSSIFNSVDSVASPTARTITFKGCEWLSDDKLSQLIRTYAAESNVQSLNIIACRNVSEEFIRGNPMRARMKMSWSLH</sequence>
<accession>A0A4Y7QHA9</accession>
<evidence type="ECO:0000256" key="1">
    <source>
        <dbReference type="SAM" id="Coils"/>
    </source>
</evidence>
<evidence type="ECO:0000313" key="3">
    <source>
        <dbReference type="EMBL" id="TDL26219.1"/>
    </source>
</evidence>
<name>A0A4Y7QHA9_9AGAM</name>
<feature type="domain" description="F-box" evidence="2">
    <location>
        <begin position="97"/>
        <end position="151"/>
    </location>
</feature>
<gene>
    <name evidence="3" type="ORF">BD410DRAFT_800790</name>
</gene>
<protein>
    <recommendedName>
        <fullName evidence="2">F-box domain-containing protein</fullName>
    </recommendedName>
</protein>
<dbReference type="PROSITE" id="PS50181">
    <property type="entry name" value="FBOX"/>
    <property type="match status" value="1"/>
</dbReference>